<dbReference type="PANTHER" id="PTHR42085">
    <property type="entry name" value="F-BOX DOMAIN-CONTAINING PROTEIN"/>
    <property type="match status" value="1"/>
</dbReference>
<reference evidence="1" key="1">
    <citation type="submission" date="2023-08" db="EMBL/GenBank/DDBJ databases">
        <title>Black Yeasts Isolated from many extreme environments.</title>
        <authorList>
            <person name="Coleine C."/>
            <person name="Stajich J.E."/>
            <person name="Selbmann L."/>
        </authorList>
    </citation>
    <scope>NUCLEOTIDE SEQUENCE</scope>
    <source>
        <strain evidence="1">CCFEE 5401</strain>
    </source>
</reference>
<proteinExistence type="predicted"/>
<dbReference type="EMBL" id="JAVRRL010000025">
    <property type="protein sequence ID" value="KAK5113255.1"/>
    <property type="molecule type" value="Genomic_DNA"/>
</dbReference>
<name>A0AAN7YPM0_9PEZI</name>
<dbReference type="InterPro" id="IPR038883">
    <property type="entry name" value="AN11006-like"/>
</dbReference>
<protein>
    <submittedName>
        <fullName evidence="1">Uncharacterized protein</fullName>
    </submittedName>
</protein>
<accession>A0AAN7YPM0</accession>
<comment type="caution">
    <text evidence="1">The sequence shown here is derived from an EMBL/GenBank/DDBJ whole genome shotgun (WGS) entry which is preliminary data.</text>
</comment>
<evidence type="ECO:0000313" key="2">
    <source>
        <dbReference type="Proteomes" id="UP001310890"/>
    </source>
</evidence>
<dbReference type="Proteomes" id="UP001310890">
    <property type="component" value="Unassembled WGS sequence"/>
</dbReference>
<evidence type="ECO:0000313" key="1">
    <source>
        <dbReference type="EMBL" id="KAK5113255.1"/>
    </source>
</evidence>
<gene>
    <name evidence="1" type="ORF">LTR62_003591</name>
</gene>
<dbReference type="PANTHER" id="PTHR42085:SF1">
    <property type="entry name" value="F-BOX DOMAIN-CONTAINING PROTEIN"/>
    <property type="match status" value="1"/>
</dbReference>
<sequence length="239" mass="26750">MAQPNCQLLELPAELRIKIYEYAFVIQTGKDARAASHPYYLDGPVTTSCLQLSHVKPPPLLRTSRQIRHEALPLFFQTTALALTRVNSRFRRPDRRTLAWLRTICDCDCVVALQYDGYMGVATVATLALRDGKLFLEDSGLVGSMREEVAPALTRARMQMGKLQDESTYMGQNPRPVTIADMVKVAGTFFEIRYGGVTSGFKGSKSYHLVNAAKSKQPMGWLAWWHSTLEACADSIFAR</sequence>
<organism evidence="1 2">
    <name type="scientific">Meristemomyces frigidus</name>
    <dbReference type="NCBI Taxonomy" id="1508187"/>
    <lineage>
        <taxon>Eukaryota</taxon>
        <taxon>Fungi</taxon>
        <taxon>Dikarya</taxon>
        <taxon>Ascomycota</taxon>
        <taxon>Pezizomycotina</taxon>
        <taxon>Dothideomycetes</taxon>
        <taxon>Dothideomycetidae</taxon>
        <taxon>Mycosphaerellales</taxon>
        <taxon>Teratosphaeriaceae</taxon>
        <taxon>Meristemomyces</taxon>
    </lineage>
</organism>
<dbReference type="AlphaFoldDB" id="A0AAN7YPM0"/>